<feature type="compositionally biased region" description="Basic residues" evidence="2">
    <location>
        <begin position="1"/>
        <end position="12"/>
    </location>
</feature>
<proteinExistence type="predicted"/>
<keyword evidence="4" id="KW-1185">Reference proteome</keyword>
<feature type="coiled-coil region" evidence="1">
    <location>
        <begin position="248"/>
        <end position="275"/>
    </location>
</feature>
<reference evidence="3 4" key="1">
    <citation type="submission" date="2024-02" db="EMBL/GenBank/DDBJ databases">
        <title>Discinaceae phylogenomics.</title>
        <authorList>
            <person name="Dirks A.C."/>
            <person name="James T.Y."/>
        </authorList>
    </citation>
    <scope>NUCLEOTIDE SEQUENCE [LARGE SCALE GENOMIC DNA]</scope>
    <source>
        <strain evidence="3 4">ACD0624</strain>
    </source>
</reference>
<feature type="compositionally biased region" description="Low complexity" evidence="2">
    <location>
        <begin position="13"/>
        <end position="32"/>
    </location>
</feature>
<dbReference type="Proteomes" id="UP001447188">
    <property type="component" value="Unassembled WGS sequence"/>
</dbReference>
<protein>
    <submittedName>
        <fullName evidence="3">Uncharacterized protein</fullName>
    </submittedName>
</protein>
<comment type="caution">
    <text evidence="3">The sequence shown here is derived from an EMBL/GenBank/DDBJ whole genome shotgun (WGS) entry which is preliminary data.</text>
</comment>
<name>A0ABR3GKX6_9PEZI</name>
<dbReference type="EMBL" id="JBBBZM010000048">
    <property type="protein sequence ID" value="KAL0636528.1"/>
    <property type="molecule type" value="Genomic_DNA"/>
</dbReference>
<feature type="region of interest" description="Disordered" evidence="2">
    <location>
        <begin position="1"/>
        <end position="48"/>
    </location>
</feature>
<feature type="region of interest" description="Disordered" evidence="2">
    <location>
        <begin position="326"/>
        <end position="389"/>
    </location>
</feature>
<evidence type="ECO:0000313" key="3">
    <source>
        <dbReference type="EMBL" id="KAL0636528.1"/>
    </source>
</evidence>
<feature type="region of interest" description="Disordered" evidence="2">
    <location>
        <begin position="66"/>
        <end position="85"/>
    </location>
</feature>
<organism evidence="3 4">
    <name type="scientific">Discina gigas</name>
    <dbReference type="NCBI Taxonomy" id="1032678"/>
    <lineage>
        <taxon>Eukaryota</taxon>
        <taxon>Fungi</taxon>
        <taxon>Dikarya</taxon>
        <taxon>Ascomycota</taxon>
        <taxon>Pezizomycotina</taxon>
        <taxon>Pezizomycetes</taxon>
        <taxon>Pezizales</taxon>
        <taxon>Discinaceae</taxon>
        <taxon>Discina</taxon>
    </lineage>
</organism>
<accession>A0ABR3GKX6</accession>
<evidence type="ECO:0000256" key="2">
    <source>
        <dbReference type="SAM" id="MobiDB-lite"/>
    </source>
</evidence>
<feature type="compositionally biased region" description="Polar residues" evidence="2">
    <location>
        <begin position="340"/>
        <end position="354"/>
    </location>
</feature>
<feature type="compositionally biased region" description="Low complexity" evidence="2">
    <location>
        <begin position="68"/>
        <end position="79"/>
    </location>
</feature>
<evidence type="ECO:0000313" key="4">
    <source>
        <dbReference type="Proteomes" id="UP001447188"/>
    </source>
</evidence>
<sequence length="426" mass="48025">MASLQQRRRQSRNRNAYYSPSESPSSHFTPSSGRTLDDNGDTSYGARHPVPSMQAAFEESIIDLKIDTGNSSGTSSPSSWKTRHNHSEHHRLLKLVSQIAFGIHLLHARLAKSDPEVVRILQNHVDDMDFFVASTTSDFDVAKSDIGQRLKHLRVPLDSGRASEVFDEMLQNREFRLDIVKGNENVEYVISRTVVGMNSALIDVREGLSAVDELAKYLLSLKRGWENLNLVKVYAAMTFNVEQWFRGLVALQKKGMSLRDDLEQLRRVVREVERRTGIASRKNKCPALTANINKPLPTPPTPDSVLTSIDIRPVFKNPRSRSVKSPLIIVTDEKEPHGHSISQRVFSRTRSNPPDEQLERQKRSTSRASRARPVPELWPEPLSARSGGFVHDEGAEDFVFNPNKVEVKPKAPKEKGLKRPDSCVIM</sequence>
<keyword evidence="1" id="KW-0175">Coiled coil</keyword>
<evidence type="ECO:0000256" key="1">
    <source>
        <dbReference type="SAM" id="Coils"/>
    </source>
</evidence>
<gene>
    <name evidence="3" type="ORF">Q9L58_004481</name>
</gene>